<dbReference type="PANTHER" id="PTHR37955">
    <property type="entry name" value="TELLURITE RESISTANCE PROTEIN TEHA"/>
    <property type="match status" value="1"/>
</dbReference>
<feature type="transmembrane region" description="Helical" evidence="5">
    <location>
        <begin position="43"/>
        <end position="64"/>
    </location>
</feature>
<keyword evidence="2 5" id="KW-0812">Transmembrane</keyword>
<dbReference type="EMBL" id="QTTN01000009">
    <property type="protein sequence ID" value="REE87469.1"/>
    <property type="molecule type" value="Genomic_DNA"/>
</dbReference>
<feature type="transmembrane region" description="Helical" evidence="5">
    <location>
        <begin position="12"/>
        <end position="31"/>
    </location>
</feature>
<evidence type="ECO:0000256" key="5">
    <source>
        <dbReference type="SAM" id="Phobius"/>
    </source>
</evidence>
<dbReference type="OrthoDB" id="958273at2"/>
<accession>A0A3D9SAA7</accession>
<feature type="transmembrane region" description="Helical" evidence="5">
    <location>
        <begin position="290"/>
        <end position="313"/>
    </location>
</feature>
<feature type="transmembrane region" description="Helical" evidence="5">
    <location>
        <begin position="259"/>
        <end position="278"/>
    </location>
</feature>
<evidence type="ECO:0000256" key="3">
    <source>
        <dbReference type="ARBA" id="ARBA00022989"/>
    </source>
</evidence>
<dbReference type="InterPro" id="IPR038665">
    <property type="entry name" value="Voltage-dep_anion_channel_sf"/>
</dbReference>
<proteinExistence type="predicted"/>
<feature type="transmembrane region" description="Helical" evidence="5">
    <location>
        <begin position="144"/>
        <end position="164"/>
    </location>
</feature>
<evidence type="ECO:0000313" key="6">
    <source>
        <dbReference type="EMBL" id="REE87469.1"/>
    </source>
</evidence>
<dbReference type="CDD" id="cd09323">
    <property type="entry name" value="TDT_SLAC1_like"/>
    <property type="match status" value="1"/>
</dbReference>
<organism evidence="6 7">
    <name type="scientific">Paenibacillus taihuensis</name>
    <dbReference type="NCBI Taxonomy" id="1156355"/>
    <lineage>
        <taxon>Bacteria</taxon>
        <taxon>Bacillati</taxon>
        <taxon>Bacillota</taxon>
        <taxon>Bacilli</taxon>
        <taxon>Bacillales</taxon>
        <taxon>Paenibacillaceae</taxon>
        <taxon>Paenibacillus</taxon>
    </lineage>
</organism>
<reference evidence="6 7" key="1">
    <citation type="submission" date="2018-08" db="EMBL/GenBank/DDBJ databases">
        <title>Genomic Encyclopedia of Type Strains, Phase III (KMG-III): the genomes of soil and plant-associated and newly described type strains.</title>
        <authorList>
            <person name="Whitman W."/>
        </authorList>
    </citation>
    <scope>NUCLEOTIDE SEQUENCE [LARGE SCALE GENOMIC DNA]</scope>
    <source>
        <strain evidence="6 7">CGMCC 1.10966</strain>
    </source>
</reference>
<dbReference type="InterPro" id="IPR004695">
    <property type="entry name" value="SLAC1/Mae1/Ssu1/TehA"/>
</dbReference>
<comment type="caution">
    <text evidence="6">The sequence shown here is derived from an EMBL/GenBank/DDBJ whole genome shotgun (WGS) entry which is preliminary data.</text>
</comment>
<dbReference type="GO" id="GO:0046583">
    <property type="term" value="F:monoatomic cation efflux transmembrane transporter activity"/>
    <property type="evidence" value="ECO:0007669"/>
    <property type="project" value="TreeGrafter"/>
</dbReference>
<comment type="subcellular location">
    <subcellularLocation>
        <location evidence="1">Membrane</location>
        <topology evidence="1">Multi-pass membrane protein</topology>
    </subcellularLocation>
</comment>
<dbReference type="PANTHER" id="PTHR37955:SF1">
    <property type="entry name" value="DEP DOMAIN-CONTAINING PROTEIN"/>
    <property type="match status" value="1"/>
</dbReference>
<keyword evidence="4 5" id="KW-0472">Membrane</keyword>
<dbReference type="AlphaFoldDB" id="A0A3D9SAA7"/>
<sequence>MEGKDKESTLQYLPVNLFGSVMGLSGLALAWRESHHMFGTYLFISDAIGCLAILVFIVLGITYLSKLVLFPKIVKAEFHNPIAGNFFGTITIAILLLSSVISAYSQAMQQVVWTIGVILTLLIACIIIRRLLNVKQDFKHAVPAWLIPGVGTLDVVVAGGTMPLTWAREVNLLCFGIGSILALVFFTLIFSRLMHHDAMPDKLTPSLIILIAPFEVGFLSYVNFTQRIDAFASILFYFGLFMFVVLFSKVFKRGLPFGASWWAVSFPMAALSNAAFLYADFVNNWPLKSIAGLILLLLTLVIATLFIRTFIYLTKGQLLKP</sequence>
<dbReference type="InterPro" id="IPR052951">
    <property type="entry name" value="Tellurite_res_ion_channel"/>
</dbReference>
<feature type="transmembrane region" description="Helical" evidence="5">
    <location>
        <begin position="170"/>
        <end position="191"/>
    </location>
</feature>
<evidence type="ECO:0000256" key="2">
    <source>
        <dbReference type="ARBA" id="ARBA00022692"/>
    </source>
</evidence>
<evidence type="ECO:0000256" key="4">
    <source>
        <dbReference type="ARBA" id="ARBA00023136"/>
    </source>
</evidence>
<dbReference type="Proteomes" id="UP000256304">
    <property type="component" value="Unassembled WGS sequence"/>
</dbReference>
<gene>
    <name evidence="6" type="ORF">A8990_109115</name>
</gene>
<protein>
    <submittedName>
        <fullName evidence="6">Tellurite resistance protein</fullName>
    </submittedName>
</protein>
<feature type="transmembrane region" description="Helical" evidence="5">
    <location>
        <begin position="85"/>
        <end position="105"/>
    </location>
</feature>
<name>A0A3D9SAA7_9BACL</name>
<keyword evidence="7" id="KW-1185">Reference proteome</keyword>
<dbReference type="Pfam" id="PF03595">
    <property type="entry name" value="SLAC1"/>
    <property type="match status" value="1"/>
</dbReference>
<feature type="transmembrane region" description="Helical" evidence="5">
    <location>
        <begin position="230"/>
        <end position="247"/>
    </location>
</feature>
<dbReference type="Gene3D" id="1.50.10.150">
    <property type="entry name" value="Voltage-dependent anion channel"/>
    <property type="match status" value="1"/>
</dbReference>
<keyword evidence="3 5" id="KW-1133">Transmembrane helix</keyword>
<feature type="transmembrane region" description="Helical" evidence="5">
    <location>
        <begin position="203"/>
        <end position="224"/>
    </location>
</feature>
<feature type="transmembrane region" description="Helical" evidence="5">
    <location>
        <begin position="111"/>
        <end position="132"/>
    </location>
</feature>
<evidence type="ECO:0000256" key="1">
    <source>
        <dbReference type="ARBA" id="ARBA00004141"/>
    </source>
</evidence>
<dbReference type="GO" id="GO:0005886">
    <property type="term" value="C:plasma membrane"/>
    <property type="evidence" value="ECO:0007669"/>
    <property type="project" value="TreeGrafter"/>
</dbReference>
<evidence type="ECO:0000313" key="7">
    <source>
        <dbReference type="Proteomes" id="UP000256304"/>
    </source>
</evidence>
<dbReference type="RefSeq" id="WP_116188911.1">
    <property type="nucleotide sequence ID" value="NZ_QTTN01000009.1"/>
</dbReference>